<dbReference type="PANTHER" id="PTHR43163">
    <property type="entry name" value="DIPEPTIDE TRANSPORT SYSTEM PERMEASE PROTEIN DPPB-RELATED"/>
    <property type="match status" value="1"/>
</dbReference>
<evidence type="ECO:0000256" key="4">
    <source>
        <dbReference type="ARBA" id="ARBA00022692"/>
    </source>
</evidence>
<evidence type="ECO:0000256" key="5">
    <source>
        <dbReference type="ARBA" id="ARBA00022989"/>
    </source>
</evidence>
<dbReference type="Gene3D" id="1.10.3720.10">
    <property type="entry name" value="MetI-like"/>
    <property type="match status" value="1"/>
</dbReference>
<dbReference type="AlphaFoldDB" id="A0A939C0L6"/>
<evidence type="ECO:0000256" key="7">
    <source>
        <dbReference type="RuleBase" id="RU363032"/>
    </source>
</evidence>
<dbReference type="InterPro" id="IPR035906">
    <property type="entry name" value="MetI-like_sf"/>
</dbReference>
<keyword evidence="6 7" id="KW-0472">Membrane</keyword>
<protein>
    <submittedName>
        <fullName evidence="9">ABC transporter permease</fullName>
    </submittedName>
</protein>
<proteinExistence type="inferred from homology"/>
<keyword evidence="5 7" id="KW-1133">Transmembrane helix</keyword>
<dbReference type="Proteomes" id="UP000663792">
    <property type="component" value="Unassembled WGS sequence"/>
</dbReference>
<dbReference type="CDD" id="cd06261">
    <property type="entry name" value="TM_PBP2"/>
    <property type="match status" value="1"/>
</dbReference>
<comment type="similarity">
    <text evidence="7">Belongs to the binding-protein-dependent transport system permease family.</text>
</comment>
<feature type="domain" description="ABC transmembrane type-1" evidence="8">
    <location>
        <begin position="94"/>
        <end position="299"/>
    </location>
</feature>
<dbReference type="GO" id="GO:0005886">
    <property type="term" value="C:plasma membrane"/>
    <property type="evidence" value="ECO:0007669"/>
    <property type="project" value="UniProtKB-SubCell"/>
</dbReference>
<accession>A0A939C0L6</accession>
<dbReference type="RefSeq" id="WP_205259154.1">
    <property type="nucleotide sequence ID" value="NZ_JAERWK010000003.1"/>
</dbReference>
<keyword evidence="3" id="KW-1003">Cell membrane</keyword>
<feature type="transmembrane region" description="Helical" evidence="7">
    <location>
        <begin position="280"/>
        <end position="306"/>
    </location>
</feature>
<dbReference type="EMBL" id="JAERWK010000003">
    <property type="protein sequence ID" value="MBM9466164.1"/>
    <property type="molecule type" value="Genomic_DNA"/>
</dbReference>
<feature type="transmembrane region" description="Helical" evidence="7">
    <location>
        <begin position="98"/>
        <end position="121"/>
    </location>
</feature>
<evidence type="ECO:0000313" key="10">
    <source>
        <dbReference type="Proteomes" id="UP000663792"/>
    </source>
</evidence>
<comment type="subcellular location">
    <subcellularLocation>
        <location evidence="1 7">Cell membrane</location>
        <topology evidence="1 7">Multi-pass membrane protein</topology>
    </subcellularLocation>
</comment>
<name>A0A939C0L6_9ACTN</name>
<evidence type="ECO:0000256" key="2">
    <source>
        <dbReference type="ARBA" id="ARBA00022448"/>
    </source>
</evidence>
<dbReference type="PROSITE" id="PS50928">
    <property type="entry name" value="ABC_TM1"/>
    <property type="match status" value="1"/>
</dbReference>
<keyword evidence="2 7" id="KW-0813">Transport</keyword>
<evidence type="ECO:0000256" key="1">
    <source>
        <dbReference type="ARBA" id="ARBA00004651"/>
    </source>
</evidence>
<dbReference type="SUPFAM" id="SSF161098">
    <property type="entry name" value="MetI-like"/>
    <property type="match status" value="1"/>
</dbReference>
<organism evidence="9 10">
    <name type="scientific">Nakamurella leprariae</name>
    <dbReference type="NCBI Taxonomy" id="2803911"/>
    <lineage>
        <taxon>Bacteria</taxon>
        <taxon>Bacillati</taxon>
        <taxon>Actinomycetota</taxon>
        <taxon>Actinomycetes</taxon>
        <taxon>Nakamurellales</taxon>
        <taxon>Nakamurellaceae</taxon>
        <taxon>Nakamurella</taxon>
    </lineage>
</organism>
<keyword evidence="10" id="KW-1185">Reference proteome</keyword>
<comment type="caution">
    <text evidence="9">The sequence shown here is derived from an EMBL/GenBank/DDBJ whole genome shotgun (WGS) entry which is preliminary data.</text>
</comment>
<feature type="transmembrane region" description="Helical" evidence="7">
    <location>
        <begin position="181"/>
        <end position="199"/>
    </location>
</feature>
<dbReference type="InterPro" id="IPR000515">
    <property type="entry name" value="MetI-like"/>
</dbReference>
<evidence type="ECO:0000256" key="3">
    <source>
        <dbReference type="ARBA" id="ARBA00022475"/>
    </source>
</evidence>
<dbReference type="Pfam" id="PF00528">
    <property type="entry name" value="BPD_transp_1"/>
    <property type="match status" value="1"/>
</dbReference>
<evidence type="ECO:0000256" key="6">
    <source>
        <dbReference type="ARBA" id="ARBA00023136"/>
    </source>
</evidence>
<reference evidence="9" key="1">
    <citation type="submission" date="2021-01" db="EMBL/GenBank/DDBJ databases">
        <title>YIM 132084 draft genome.</title>
        <authorList>
            <person name="An D."/>
        </authorList>
    </citation>
    <scope>NUCLEOTIDE SEQUENCE</scope>
    <source>
        <strain evidence="9">YIM 132084</strain>
    </source>
</reference>
<evidence type="ECO:0000259" key="8">
    <source>
        <dbReference type="PROSITE" id="PS50928"/>
    </source>
</evidence>
<evidence type="ECO:0000313" key="9">
    <source>
        <dbReference type="EMBL" id="MBM9466164.1"/>
    </source>
</evidence>
<feature type="transmembrane region" description="Helical" evidence="7">
    <location>
        <begin position="238"/>
        <end position="260"/>
    </location>
</feature>
<feature type="transmembrane region" description="Helical" evidence="7">
    <location>
        <begin position="133"/>
        <end position="161"/>
    </location>
</feature>
<dbReference type="GO" id="GO:0071916">
    <property type="term" value="F:dipeptide transmembrane transporter activity"/>
    <property type="evidence" value="ECO:0007669"/>
    <property type="project" value="TreeGrafter"/>
</dbReference>
<dbReference type="PANTHER" id="PTHR43163:SF6">
    <property type="entry name" value="DIPEPTIDE TRANSPORT SYSTEM PERMEASE PROTEIN DPPB-RELATED"/>
    <property type="match status" value="1"/>
</dbReference>
<sequence length="316" mass="33035">MAWQVLRRCGIFLLSALAASVVVFLLLSVLGDPARTALGTGATDEAVAALRVQMGLDRSLLVQYLDWIGGALHGDFGTSYVTRAPIGPQLADRLSVTLWLVVGAMVLAVLIAVPLGVLAAVKAGRPAGNVLSAVSQLGVAVPAFLAGLLLVSVFAVGLGWLPANGYVVPADDPGGFLAHMLLPWVSLGAIQGAVLTRYVRSAVLDELGKDYLRTVRAKGLTRTQAVLRHGLRNAAVPVLTVLGVQLVTILIGAVVVEWVFVIPGVGSWLADSVSRRDLLAVQAIVLTVVVLALLVSFVVDVLASVVDPRLRTDRTA</sequence>
<gene>
    <name evidence="9" type="ORF">JL106_02570</name>
</gene>
<keyword evidence="4 7" id="KW-0812">Transmembrane</keyword>
<dbReference type="Pfam" id="PF19300">
    <property type="entry name" value="BPD_transp_1_N"/>
    <property type="match status" value="1"/>
</dbReference>
<dbReference type="InterPro" id="IPR045621">
    <property type="entry name" value="BPD_transp_1_N"/>
</dbReference>